<dbReference type="PaxDb" id="2903-EOD39790"/>
<dbReference type="EnsemblProtists" id="EOD39790">
    <property type="protein sequence ID" value="EOD39790"/>
    <property type="gene ID" value="EMIHUDRAFT_223320"/>
</dbReference>
<organism evidence="2 3">
    <name type="scientific">Emiliania huxleyi (strain CCMP1516)</name>
    <dbReference type="NCBI Taxonomy" id="280463"/>
    <lineage>
        <taxon>Eukaryota</taxon>
        <taxon>Haptista</taxon>
        <taxon>Haptophyta</taxon>
        <taxon>Prymnesiophyceae</taxon>
        <taxon>Isochrysidales</taxon>
        <taxon>Noelaerhabdaceae</taxon>
        <taxon>Emiliania</taxon>
    </lineage>
</organism>
<keyword evidence="3" id="KW-1185">Reference proteome</keyword>
<reference evidence="3" key="1">
    <citation type="journal article" date="2013" name="Nature">
        <title>Pan genome of the phytoplankton Emiliania underpins its global distribution.</title>
        <authorList>
            <person name="Read B.A."/>
            <person name="Kegel J."/>
            <person name="Klute M.J."/>
            <person name="Kuo A."/>
            <person name="Lefebvre S.C."/>
            <person name="Maumus F."/>
            <person name="Mayer C."/>
            <person name="Miller J."/>
            <person name="Monier A."/>
            <person name="Salamov A."/>
            <person name="Young J."/>
            <person name="Aguilar M."/>
            <person name="Claverie J.M."/>
            <person name="Frickenhaus S."/>
            <person name="Gonzalez K."/>
            <person name="Herman E.K."/>
            <person name="Lin Y.C."/>
            <person name="Napier J."/>
            <person name="Ogata H."/>
            <person name="Sarno A.F."/>
            <person name="Shmutz J."/>
            <person name="Schroeder D."/>
            <person name="de Vargas C."/>
            <person name="Verret F."/>
            <person name="von Dassow P."/>
            <person name="Valentin K."/>
            <person name="Van de Peer Y."/>
            <person name="Wheeler G."/>
            <person name="Dacks J.B."/>
            <person name="Delwiche C.F."/>
            <person name="Dyhrman S.T."/>
            <person name="Glockner G."/>
            <person name="John U."/>
            <person name="Richards T."/>
            <person name="Worden A.Z."/>
            <person name="Zhang X."/>
            <person name="Grigoriev I.V."/>
            <person name="Allen A.E."/>
            <person name="Bidle K."/>
            <person name="Borodovsky M."/>
            <person name="Bowler C."/>
            <person name="Brownlee C."/>
            <person name="Cock J.M."/>
            <person name="Elias M."/>
            <person name="Gladyshev V.N."/>
            <person name="Groth M."/>
            <person name="Guda C."/>
            <person name="Hadaegh A."/>
            <person name="Iglesias-Rodriguez M.D."/>
            <person name="Jenkins J."/>
            <person name="Jones B.M."/>
            <person name="Lawson T."/>
            <person name="Leese F."/>
            <person name="Lindquist E."/>
            <person name="Lobanov A."/>
            <person name="Lomsadze A."/>
            <person name="Malik S.B."/>
            <person name="Marsh M.E."/>
            <person name="Mackinder L."/>
            <person name="Mock T."/>
            <person name="Mueller-Roeber B."/>
            <person name="Pagarete A."/>
            <person name="Parker M."/>
            <person name="Probert I."/>
            <person name="Quesneville H."/>
            <person name="Raines C."/>
            <person name="Rensing S.A."/>
            <person name="Riano-Pachon D.M."/>
            <person name="Richier S."/>
            <person name="Rokitta S."/>
            <person name="Shiraiwa Y."/>
            <person name="Soanes D.M."/>
            <person name="van der Giezen M."/>
            <person name="Wahlund T.M."/>
            <person name="Williams B."/>
            <person name="Wilson W."/>
            <person name="Wolfe G."/>
            <person name="Wurch L.L."/>
        </authorList>
    </citation>
    <scope>NUCLEOTIDE SEQUENCE</scope>
</reference>
<dbReference type="RefSeq" id="XP_005792219.1">
    <property type="nucleotide sequence ID" value="XM_005792162.1"/>
</dbReference>
<accession>A0A0D3KVK5</accession>
<dbReference type="Proteomes" id="UP000013827">
    <property type="component" value="Unassembled WGS sequence"/>
</dbReference>
<evidence type="ECO:0000259" key="1">
    <source>
        <dbReference type="Pfam" id="PF10021"/>
    </source>
</evidence>
<dbReference type="Gene3D" id="3.40.220.10">
    <property type="entry name" value="Leucine Aminopeptidase, subunit E, domain 1"/>
    <property type="match status" value="1"/>
</dbReference>
<dbReference type="HOGENOM" id="CLU_2417809_0_0_1"/>
<dbReference type="InterPro" id="IPR043472">
    <property type="entry name" value="Macro_dom-like"/>
</dbReference>
<dbReference type="InterPro" id="IPR019261">
    <property type="entry name" value="PARG_cat_microbial"/>
</dbReference>
<dbReference type="KEGG" id="ehx:EMIHUDRAFT_223320"/>
<protein>
    <recommendedName>
        <fullName evidence="1">Microbial-type PARG catalytic domain-containing protein</fullName>
    </recommendedName>
</protein>
<sequence>MTARVGSGRVAALNFANAHHAGGGYLTGARAQEEDLCRYRTYLFIEEDLCRLMPRLHPSLLRLRYPMGERVAFYTQTLLCRSAGSYALEHPI</sequence>
<feature type="domain" description="Microbial-type PARG catalytic" evidence="1">
    <location>
        <begin position="6"/>
        <end position="42"/>
    </location>
</feature>
<evidence type="ECO:0000313" key="2">
    <source>
        <dbReference type="EnsemblProtists" id="EOD39790"/>
    </source>
</evidence>
<dbReference type="Pfam" id="PF10021">
    <property type="entry name" value="PARG_cat_microb"/>
    <property type="match status" value="1"/>
</dbReference>
<dbReference type="AlphaFoldDB" id="A0A0D3KVK5"/>
<dbReference type="GeneID" id="17285061"/>
<reference evidence="2" key="2">
    <citation type="submission" date="2024-10" db="UniProtKB">
        <authorList>
            <consortium name="EnsemblProtists"/>
        </authorList>
    </citation>
    <scope>IDENTIFICATION</scope>
</reference>
<evidence type="ECO:0000313" key="3">
    <source>
        <dbReference type="Proteomes" id="UP000013827"/>
    </source>
</evidence>
<name>A0A0D3KVK5_EMIH1</name>
<proteinExistence type="predicted"/>